<evidence type="ECO:0000313" key="10">
    <source>
        <dbReference type="Proteomes" id="UP000750711"/>
    </source>
</evidence>
<comment type="caution">
    <text evidence="9">The sequence shown here is derived from an EMBL/GenBank/DDBJ whole genome shotgun (WGS) entry which is preliminary data.</text>
</comment>
<feature type="non-terminal residue" evidence="9">
    <location>
        <position position="480"/>
    </location>
</feature>
<dbReference type="InterPro" id="IPR050121">
    <property type="entry name" value="Cytochrome_P450_monoxygenase"/>
</dbReference>
<proteinExistence type="inferred from homology"/>
<sequence length="480" mass="54040">MLLGVFSHIIFFARGELNNYTVQITSAFMGFLGLLMAIGIIRAGLAHGVAIATAYFGAFQLGLLFSIAVYRVCFHRLKAFPGPQIMSMTQLWAVYKAAVVGRNHAMTADLHRKYGDFVRVALRSYQTRIRAQVELLTARIKASASSSPPSLNPVDATQVIMYFSFDVMADLTFSHSFDLLTKGEMNDVMEIVHKSQRILGVFSHIPWIYNIATRVPGFISRRFAAVTNRMIQERRKIEPEQDDLFTWLQQAETHPDAAGFPLGLECRLAIVGGRSANTLRLDDNTSTAITSICFFLSVHREYLLELQEEVVPLVRSGQFDMMQKYPVLESIIQEAMRLIPPVSRGGERVTPSGGLMVADRWVPGDVVVRVPCYTISRDERYFERPGEFIPHRWTCKGHMVKDAAAYFPFSAGRTPIVTTIHALPHKKAEARRLKFLHTVTGTYDCVGRQLALMEIREAIAKLVTCFDMELANQESVGWEH</sequence>
<keyword evidence="8" id="KW-0812">Transmembrane</keyword>
<evidence type="ECO:0000256" key="7">
    <source>
        <dbReference type="PIRSR" id="PIRSR602403-1"/>
    </source>
</evidence>
<dbReference type="SUPFAM" id="SSF48264">
    <property type="entry name" value="Cytochrome P450"/>
    <property type="match status" value="1"/>
</dbReference>
<comment type="similarity">
    <text evidence="2">Belongs to the cytochrome P450 family.</text>
</comment>
<dbReference type="GO" id="GO:0016705">
    <property type="term" value="F:oxidoreductase activity, acting on paired donors, with incorporation or reduction of molecular oxygen"/>
    <property type="evidence" value="ECO:0007669"/>
    <property type="project" value="InterPro"/>
</dbReference>
<keyword evidence="8" id="KW-1133">Transmembrane helix</keyword>
<dbReference type="EMBL" id="JAGHQM010001391">
    <property type="protein sequence ID" value="KAH0555724.1"/>
    <property type="molecule type" value="Genomic_DNA"/>
</dbReference>
<dbReference type="PANTHER" id="PTHR24305">
    <property type="entry name" value="CYTOCHROME P450"/>
    <property type="match status" value="1"/>
</dbReference>
<name>A0A9P8L7I5_9PEZI</name>
<comment type="cofactor">
    <cofactor evidence="1 7">
        <name>heme</name>
        <dbReference type="ChEBI" id="CHEBI:30413"/>
    </cofactor>
</comment>
<feature type="binding site" description="axial binding residue" evidence="7">
    <location>
        <position position="445"/>
    </location>
    <ligand>
        <name>heme</name>
        <dbReference type="ChEBI" id="CHEBI:30413"/>
    </ligand>
    <ligandPart>
        <name>Fe</name>
        <dbReference type="ChEBI" id="CHEBI:18248"/>
    </ligandPart>
</feature>
<dbReference type="InterPro" id="IPR036396">
    <property type="entry name" value="Cyt_P450_sf"/>
</dbReference>
<keyword evidence="6" id="KW-0503">Monooxygenase</keyword>
<evidence type="ECO:0000256" key="8">
    <source>
        <dbReference type="SAM" id="Phobius"/>
    </source>
</evidence>
<keyword evidence="7" id="KW-0349">Heme</keyword>
<evidence type="ECO:0000256" key="4">
    <source>
        <dbReference type="ARBA" id="ARBA00023002"/>
    </source>
</evidence>
<evidence type="ECO:0000256" key="2">
    <source>
        <dbReference type="ARBA" id="ARBA00010617"/>
    </source>
</evidence>
<evidence type="ECO:0008006" key="11">
    <source>
        <dbReference type="Google" id="ProtNLM"/>
    </source>
</evidence>
<dbReference type="Proteomes" id="UP000750711">
    <property type="component" value="Unassembled WGS sequence"/>
</dbReference>
<dbReference type="PRINTS" id="PR00465">
    <property type="entry name" value="EP450IV"/>
</dbReference>
<dbReference type="InterPro" id="IPR002403">
    <property type="entry name" value="Cyt_P450_E_grp-IV"/>
</dbReference>
<dbReference type="GO" id="GO:0020037">
    <property type="term" value="F:heme binding"/>
    <property type="evidence" value="ECO:0007669"/>
    <property type="project" value="InterPro"/>
</dbReference>
<feature type="transmembrane region" description="Helical" evidence="8">
    <location>
        <begin position="20"/>
        <end position="41"/>
    </location>
</feature>
<evidence type="ECO:0000313" key="9">
    <source>
        <dbReference type="EMBL" id="KAH0555724.1"/>
    </source>
</evidence>
<protein>
    <recommendedName>
        <fullName evidence="11">Cytochrome P450</fullName>
    </recommendedName>
</protein>
<keyword evidence="3 7" id="KW-0479">Metal-binding</keyword>
<dbReference type="Gene3D" id="1.10.630.10">
    <property type="entry name" value="Cytochrome P450"/>
    <property type="match status" value="1"/>
</dbReference>
<gene>
    <name evidence="9" type="ORF">GP486_006331</name>
</gene>
<dbReference type="GO" id="GO:0005506">
    <property type="term" value="F:iron ion binding"/>
    <property type="evidence" value="ECO:0007669"/>
    <property type="project" value="InterPro"/>
</dbReference>
<dbReference type="PANTHER" id="PTHR24305:SF187">
    <property type="entry name" value="P450, PUTATIVE (EUROFUNG)-RELATED"/>
    <property type="match status" value="1"/>
</dbReference>
<organism evidence="9 10">
    <name type="scientific">Trichoglossum hirsutum</name>
    <dbReference type="NCBI Taxonomy" id="265104"/>
    <lineage>
        <taxon>Eukaryota</taxon>
        <taxon>Fungi</taxon>
        <taxon>Dikarya</taxon>
        <taxon>Ascomycota</taxon>
        <taxon>Pezizomycotina</taxon>
        <taxon>Geoglossomycetes</taxon>
        <taxon>Geoglossales</taxon>
        <taxon>Geoglossaceae</taxon>
        <taxon>Trichoglossum</taxon>
    </lineage>
</organism>
<feature type="transmembrane region" description="Helical" evidence="8">
    <location>
        <begin position="48"/>
        <end position="70"/>
    </location>
</feature>
<keyword evidence="4" id="KW-0560">Oxidoreductase</keyword>
<accession>A0A9P8L7I5</accession>
<dbReference type="Pfam" id="PF00067">
    <property type="entry name" value="p450"/>
    <property type="match status" value="2"/>
</dbReference>
<dbReference type="AlphaFoldDB" id="A0A9P8L7I5"/>
<evidence type="ECO:0000256" key="1">
    <source>
        <dbReference type="ARBA" id="ARBA00001971"/>
    </source>
</evidence>
<keyword evidence="5 7" id="KW-0408">Iron</keyword>
<evidence type="ECO:0000256" key="3">
    <source>
        <dbReference type="ARBA" id="ARBA00022723"/>
    </source>
</evidence>
<keyword evidence="8" id="KW-0472">Membrane</keyword>
<reference evidence="9" key="1">
    <citation type="submission" date="2021-03" db="EMBL/GenBank/DDBJ databases">
        <title>Comparative genomics and phylogenomic investigation of the class Geoglossomycetes provide insights into ecological specialization and systematics.</title>
        <authorList>
            <person name="Melie T."/>
            <person name="Pirro S."/>
            <person name="Miller A.N."/>
            <person name="Quandt A."/>
        </authorList>
    </citation>
    <scope>NUCLEOTIDE SEQUENCE</scope>
    <source>
        <strain evidence="9">CAQ_001_2017</strain>
    </source>
</reference>
<evidence type="ECO:0000256" key="6">
    <source>
        <dbReference type="ARBA" id="ARBA00023033"/>
    </source>
</evidence>
<dbReference type="GO" id="GO:0004497">
    <property type="term" value="F:monooxygenase activity"/>
    <property type="evidence" value="ECO:0007669"/>
    <property type="project" value="UniProtKB-KW"/>
</dbReference>
<keyword evidence="10" id="KW-1185">Reference proteome</keyword>
<dbReference type="InterPro" id="IPR001128">
    <property type="entry name" value="Cyt_P450"/>
</dbReference>
<evidence type="ECO:0000256" key="5">
    <source>
        <dbReference type="ARBA" id="ARBA00023004"/>
    </source>
</evidence>